<dbReference type="Proteomes" id="UP000603904">
    <property type="component" value="Unassembled WGS sequence"/>
</dbReference>
<proteinExistence type="predicted"/>
<accession>A0ABQ4FWW5</accession>
<dbReference type="EMBL" id="BOOC01000007">
    <property type="protein sequence ID" value="GIH39243.1"/>
    <property type="molecule type" value="Genomic_DNA"/>
</dbReference>
<protein>
    <submittedName>
        <fullName evidence="1">Uncharacterized protein</fullName>
    </submittedName>
</protein>
<name>A0ABQ4FWW5_9ACTN</name>
<organism evidence="1 2">
    <name type="scientific">Microbispora corallina</name>
    <dbReference type="NCBI Taxonomy" id="83302"/>
    <lineage>
        <taxon>Bacteria</taxon>
        <taxon>Bacillati</taxon>
        <taxon>Actinomycetota</taxon>
        <taxon>Actinomycetes</taxon>
        <taxon>Streptosporangiales</taxon>
        <taxon>Streptosporangiaceae</taxon>
        <taxon>Microbispora</taxon>
    </lineage>
</organism>
<gene>
    <name evidence="1" type="ORF">Mco01_22430</name>
</gene>
<sequence>MVNASTPLDPRRTTPMSTHVHVRLADDLAVTEDGDLVERYRCGCGATWTRVHRAEEGRPEG</sequence>
<evidence type="ECO:0000313" key="2">
    <source>
        <dbReference type="Proteomes" id="UP000603904"/>
    </source>
</evidence>
<reference evidence="1 2" key="1">
    <citation type="submission" date="2021-01" db="EMBL/GenBank/DDBJ databases">
        <title>Whole genome shotgun sequence of Microbispora corallina NBRC 16416.</title>
        <authorList>
            <person name="Komaki H."/>
            <person name="Tamura T."/>
        </authorList>
    </citation>
    <scope>NUCLEOTIDE SEQUENCE [LARGE SCALE GENOMIC DNA]</scope>
    <source>
        <strain evidence="1 2">NBRC 16416</strain>
    </source>
</reference>
<keyword evidence="2" id="KW-1185">Reference proteome</keyword>
<comment type="caution">
    <text evidence="1">The sequence shown here is derived from an EMBL/GenBank/DDBJ whole genome shotgun (WGS) entry which is preliminary data.</text>
</comment>
<evidence type="ECO:0000313" key="1">
    <source>
        <dbReference type="EMBL" id="GIH39243.1"/>
    </source>
</evidence>